<feature type="domain" description="NUDE" evidence="9">
    <location>
        <begin position="133"/>
        <end position="230"/>
    </location>
</feature>
<feature type="compositionally biased region" description="Low complexity" evidence="8">
    <location>
        <begin position="551"/>
        <end position="573"/>
    </location>
</feature>
<dbReference type="PANTHER" id="PTHR10921:SF1">
    <property type="entry name" value="NUCLEAR DISTRIBUTION PROTEIN NUDE HOMOLOG"/>
    <property type="match status" value="1"/>
</dbReference>
<evidence type="ECO:0000256" key="2">
    <source>
        <dbReference type="ARBA" id="ARBA00007429"/>
    </source>
</evidence>
<dbReference type="Gene3D" id="6.10.250.1080">
    <property type="match status" value="1"/>
</dbReference>
<organism evidence="10 11">
    <name type="scientific">Amanita thiersii Skay4041</name>
    <dbReference type="NCBI Taxonomy" id="703135"/>
    <lineage>
        <taxon>Eukaryota</taxon>
        <taxon>Fungi</taxon>
        <taxon>Dikarya</taxon>
        <taxon>Basidiomycota</taxon>
        <taxon>Agaricomycotina</taxon>
        <taxon>Agaricomycetes</taxon>
        <taxon>Agaricomycetidae</taxon>
        <taxon>Agaricales</taxon>
        <taxon>Pluteineae</taxon>
        <taxon>Amanitaceae</taxon>
        <taxon>Amanita</taxon>
    </lineage>
</organism>
<feature type="compositionally biased region" description="Low complexity" evidence="8">
    <location>
        <begin position="304"/>
        <end position="323"/>
    </location>
</feature>
<dbReference type="GO" id="GO:0000132">
    <property type="term" value="P:establishment of mitotic spindle orientation"/>
    <property type="evidence" value="ECO:0007669"/>
    <property type="project" value="TreeGrafter"/>
</dbReference>
<dbReference type="GO" id="GO:0005871">
    <property type="term" value="C:kinesin complex"/>
    <property type="evidence" value="ECO:0007669"/>
    <property type="project" value="TreeGrafter"/>
</dbReference>
<feature type="region of interest" description="Disordered" evidence="8">
    <location>
        <begin position="214"/>
        <end position="251"/>
    </location>
</feature>
<comment type="similarity">
    <text evidence="2">Belongs to the nudE family.</text>
</comment>
<dbReference type="GO" id="GO:0008017">
    <property type="term" value="F:microtubule binding"/>
    <property type="evidence" value="ECO:0007669"/>
    <property type="project" value="InterPro"/>
</dbReference>
<dbReference type="GO" id="GO:0007020">
    <property type="term" value="P:microtubule nucleation"/>
    <property type="evidence" value="ECO:0007669"/>
    <property type="project" value="TreeGrafter"/>
</dbReference>
<dbReference type="GO" id="GO:0047496">
    <property type="term" value="P:vesicle transport along microtubule"/>
    <property type="evidence" value="ECO:0007669"/>
    <property type="project" value="TreeGrafter"/>
</dbReference>
<dbReference type="Pfam" id="PF04880">
    <property type="entry name" value="NUDE_C"/>
    <property type="match status" value="1"/>
</dbReference>
<keyword evidence="11" id="KW-1185">Reference proteome</keyword>
<evidence type="ECO:0000256" key="4">
    <source>
        <dbReference type="ARBA" id="ARBA00022701"/>
    </source>
</evidence>
<sequence>MSLDDSQFDYSSSTTDWRAKYNEVAEMLAETRTELDEFHHASKELEAELENELQRTEKAQQELKIKVSRTEAERDDWKTKFLNLQTTHNTTTTSLQRELDKLRQEHQQLKVQLRELELGNDDLERNERAVSSSLADMEAKYSRALEEKILLEHELLEKAKLEEENQRLKDELRDANDEISILKEQVINFTNASEKMLPQLDSTLFPQVPVASNEDLLQTSPPDELHLSDLSPTDDSTPSIESTPKATLPRHRDVQPALQLADLQPSKSNLTVQSSASLGVSRSSTISSLYGSIAVPRTPTSRIATRNVSTTSTTSNTSTASRNKGVQMVSEMRARVKNLEQKIQTRVPRLRMGSITNRSNASGSSNGLTYSGTTVRSPSSSSSASSKVSTAKTSWESLAHRPSADSKRNYDSETDKKKDSLGDTSGWVLIMEDSPPAKNEEKERRRTSSPGAPSAYRAPSYSFSTHQSSLTRNTMNAGIRRPTSRLSGVSLSTSTTSSMLPTSISRPSTPTFLPIPSNGTTPQFGAFGLTRSVGPGSPHPKSMLPPSDSFRSGIPSPSRPGSGTPSSISSTRYSSEDEKALPKIPPPNFSPRTSKLPTSSTSNSLSQSRIGRPSGRKSTGDPDLALKLQMEKRKRAGSTAVSKNGLGS</sequence>
<name>A0A2A9NUC5_9AGAR</name>
<dbReference type="GO" id="GO:0007059">
    <property type="term" value="P:chromosome segregation"/>
    <property type="evidence" value="ECO:0007669"/>
    <property type="project" value="TreeGrafter"/>
</dbReference>
<dbReference type="GO" id="GO:0005874">
    <property type="term" value="C:microtubule"/>
    <property type="evidence" value="ECO:0007669"/>
    <property type="project" value="UniProtKB-KW"/>
</dbReference>
<evidence type="ECO:0000256" key="1">
    <source>
        <dbReference type="ARBA" id="ARBA00004245"/>
    </source>
</evidence>
<evidence type="ECO:0000313" key="10">
    <source>
        <dbReference type="EMBL" id="PFH54585.1"/>
    </source>
</evidence>
<dbReference type="GO" id="GO:0000776">
    <property type="term" value="C:kinetochore"/>
    <property type="evidence" value="ECO:0007669"/>
    <property type="project" value="TreeGrafter"/>
</dbReference>
<evidence type="ECO:0000256" key="8">
    <source>
        <dbReference type="SAM" id="MobiDB-lite"/>
    </source>
</evidence>
<dbReference type="OrthoDB" id="5877028at2759"/>
<dbReference type="Proteomes" id="UP000242287">
    <property type="component" value="Unassembled WGS sequence"/>
</dbReference>
<dbReference type="AlphaFoldDB" id="A0A2A9NUC5"/>
<dbReference type="EMBL" id="KZ301969">
    <property type="protein sequence ID" value="PFH54585.1"/>
    <property type="molecule type" value="Genomic_DNA"/>
</dbReference>
<feature type="compositionally biased region" description="Polar residues" evidence="8">
    <location>
        <begin position="461"/>
        <end position="476"/>
    </location>
</feature>
<feature type="compositionally biased region" description="Low complexity" evidence="8">
    <location>
        <begin position="228"/>
        <end position="239"/>
    </location>
</feature>
<keyword evidence="5 7" id="KW-0175">Coiled coil</keyword>
<feature type="compositionally biased region" description="Low complexity" evidence="8">
    <location>
        <begin position="371"/>
        <end position="394"/>
    </location>
</feature>
<comment type="subcellular location">
    <subcellularLocation>
        <location evidence="1">Cytoplasm</location>
        <location evidence="1">Cytoskeleton</location>
    </subcellularLocation>
</comment>
<evidence type="ECO:0000256" key="5">
    <source>
        <dbReference type="ARBA" id="ARBA00023054"/>
    </source>
</evidence>
<feature type="compositionally biased region" description="Polar residues" evidence="8">
    <location>
        <begin position="506"/>
        <end position="523"/>
    </location>
</feature>
<keyword evidence="4" id="KW-0493">Microtubule</keyword>
<evidence type="ECO:0000313" key="11">
    <source>
        <dbReference type="Proteomes" id="UP000242287"/>
    </source>
</evidence>
<evidence type="ECO:0000256" key="3">
    <source>
        <dbReference type="ARBA" id="ARBA00022490"/>
    </source>
</evidence>
<feature type="compositionally biased region" description="Low complexity" evidence="8">
    <location>
        <begin position="484"/>
        <end position="505"/>
    </location>
</feature>
<feature type="coiled-coil region" evidence="7">
    <location>
        <begin position="28"/>
        <end position="192"/>
    </location>
</feature>
<feature type="compositionally biased region" description="Basic and acidic residues" evidence="8">
    <location>
        <begin position="398"/>
        <end position="421"/>
    </location>
</feature>
<dbReference type="PANTHER" id="PTHR10921">
    <property type="entry name" value="NUCLEAR DISTRIBUTION PROTEIN NUDE HOMOLOG 1"/>
    <property type="match status" value="1"/>
</dbReference>
<feature type="region of interest" description="Disordered" evidence="8">
    <location>
        <begin position="302"/>
        <end position="648"/>
    </location>
</feature>
<reference evidence="10 11" key="1">
    <citation type="submission" date="2014-02" db="EMBL/GenBank/DDBJ databases">
        <title>Transposable element dynamics among asymbiotic and ectomycorrhizal Amanita fungi.</title>
        <authorList>
            <consortium name="DOE Joint Genome Institute"/>
            <person name="Hess J."/>
            <person name="Skrede I."/>
            <person name="Wolfe B."/>
            <person name="LaButti K."/>
            <person name="Ohm R.A."/>
            <person name="Grigoriev I.V."/>
            <person name="Pringle A."/>
        </authorList>
    </citation>
    <scope>NUCLEOTIDE SEQUENCE [LARGE SCALE GENOMIC DNA]</scope>
    <source>
        <strain evidence="10 11">SKay4041</strain>
    </source>
</reference>
<feature type="compositionally biased region" description="Low complexity" evidence="8">
    <location>
        <begin position="593"/>
        <end position="608"/>
    </location>
</feature>
<gene>
    <name evidence="10" type="ORF">AMATHDRAFT_52221</name>
</gene>
<evidence type="ECO:0000259" key="9">
    <source>
        <dbReference type="Pfam" id="PF04880"/>
    </source>
</evidence>
<dbReference type="InterPro" id="IPR033494">
    <property type="entry name" value="NUDE"/>
</dbReference>
<evidence type="ECO:0000256" key="6">
    <source>
        <dbReference type="ARBA" id="ARBA00023212"/>
    </source>
</evidence>
<accession>A0A2A9NUC5</accession>
<dbReference type="GO" id="GO:0051642">
    <property type="term" value="P:centrosome localization"/>
    <property type="evidence" value="ECO:0007669"/>
    <property type="project" value="TreeGrafter"/>
</dbReference>
<dbReference type="STRING" id="703135.A0A2A9NUC5"/>
<feature type="compositionally biased region" description="Polar residues" evidence="8">
    <location>
        <begin position="354"/>
        <end position="370"/>
    </location>
</feature>
<protein>
    <recommendedName>
        <fullName evidence="9">NUDE domain-containing protein</fullName>
    </recommendedName>
</protein>
<dbReference type="InterPro" id="IPR006964">
    <property type="entry name" value="NUDE_dom"/>
</dbReference>
<proteinExistence type="inferred from homology"/>
<keyword evidence="6" id="KW-0206">Cytoskeleton</keyword>
<keyword evidence="3" id="KW-0963">Cytoplasm</keyword>
<evidence type="ECO:0000256" key="7">
    <source>
        <dbReference type="SAM" id="Coils"/>
    </source>
</evidence>